<dbReference type="Gene3D" id="3.90.79.10">
    <property type="entry name" value="Nucleoside Triphosphate Pyrophosphohydrolase"/>
    <property type="match status" value="1"/>
</dbReference>
<dbReference type="PROSITE" id="PS00893">
    <property type="entry name" value="NUDIX_BOX"/>
    <property type="match status" value="1"/>
</dbReference>
<dbReference type="PANTHER" id="PTHR43736:SF5">
    <property type="entry name" value="NUDIX HYDROLASE DOMAIN-CONTAINING PROTEIN"/>
    <property type="match status" value="1"/>
</dbReference>
<dbReference type="AlphaFoldDB" id="A0A7W3JAJ4"/>
<gene>
    <name evidence="6" type="ORF">FHX71_003239</name>
</gene>
<keyword evidence="2 3" id="KW-0378">Hydrolase</keyword>
<evidence type="ECO:0000256" key="3">
    <source>
        <dbReference type="RuleBase" id="RU003476"/>
    </source>
</evidence>
<comment type="similarity">
    <text evidence="1 3">Belongs to the Nudix hydrolase family.</text>
</comment>
<evidence type="ECO:0000259" key="5">
    <source>
        <dbReference type="PROSITE" id="PS51462"/>
    </source>
</evidence>
<sequence>MDTAREYNTTTQHGPDTTDPATIDWAERQARALVPFEVIDGRPSHPTIVPADLPEGRGDLWHWGEAVAADAIVLATPTDGTRRVLLVERGDGHGWAFPGGMLDPGESPSAAASRELAEETGLMLPPSRFKDLGDRVVPDPRAGRNAWVVSVAHFAALRPATLPTVEGLDDARAAVWFPASYSAIRATTGGHVFAAHDELLFAVTDR</sequence>
<dbReference type="CDD" id="cd18873">
    <property type="entry name" value="NUDIX_NadM_like"/>
    <property type="match status" value="1"/>
</dbReference>
<dbReference type="EMBL" id="JACGWV010000001">
    <property type="protein sequence ID" value="MBA8809297.1"/>
    <property type="molecule type" value="Genomic_DNA"/>
</dbReference>
<feature type="domain" description="Nudix hydrolase" evidence="5">
    <location>
        <begin position="65"/>
        <end position="200"/>
    </location>
</feature>
<evidence type="ECO:0000313" key="7">
    <source>
        <dbReference type="Proteomes" id="UP000540568"/>
    </source>
</evidence>
<dbReference type="InterPro" id="IPR000086">
    <property type="entry name" value="NUDIX_hydrolase_dom"/>
</dbReference>
<keyword evidence="7" id="KW-1185">Reference proteome</keyword>
<proteinExistence type="inferred from homology"/>
<comment type="caution">
    <text evidence="6">The sequence shown here is derived from an EMBL/GenBank/DDBJ whole genome shotgun (WGS) entry which is preliminary data.</text>
</comment>
<dbReference type="RefSeq" id="WP_182618075.1">
    <property type="nucleotide sequence ID" value="NZ_BAAATF010000011.1"/>
</dbReference>
<dbReference type="InterPro" id="IPR020476">
    <property type="entry name" value="Nudix_hydrolase"/>
</dbReference>
<evidence type="ECO:0000256" key="1">
    <source>
        <dbReference type="ARBA" id="ARBA00005582"/>
    </source>
</evidence>
<dbReference type="GO" id="GO:0016787">
    <property type="term" value="F:hydrolase activity"/>
    <property type="evidence" value="ECO:0007669"/>
    <property type="project" value="UniProtKB-KW"/>
</dbReference>
<reference evidence="6 7" key="1">
    <citation type="submission" date="2020-07" db="EMBL/GenBank/DDBJ databases">
        <title>Sequencing the genomes of 1000 actinobacteria strains.</title>
        <authorList>
            <person name="Klenk H.-P."/>
        </authorList>
    </citation>
    <scope>NUCLEOTIDE SEQUENCE [LARGE SCALE GENOMIC DNA]</scope>
    <source>
        <strain evidence="6 7">DSM 44121</strain>
    </source>
</reference>
<feature type="compositionally biased region" description="Polar residues" evidence="4">
    <location>
        <begin position="1"/>
        <end position="15"/>
    </location>
</feature>
<organism evidence="6 7">
    <name type="scientific">Promicromonospora sukumoe</name>
    <dbReference type="NCBI Taxonomy" id="88382"/>
    <lineage>
        <taxon>Bacteria</taxon>
        <taxon>Bacillati</taxon>
        <taxon>Actinomycetota</taxon>
        <taxon>Actinomycetes</taxon>
        <taxon>Micrococcales</taxon>
        <taxon>Promicromonosporaceae</taxon>
        <taxon>Promicromonospora</taxon>
    </lineage>
</organism>
<feature type="region of interest" description="Disordered" evidence="4">
    <location>
        <begin position="1"/>
        <end position="20"/>
    </location>
</feature>
<dbReference type="InterPro" id="IPR020084">
    <property type="entry name" value="NUDIX_hydrolase_CS"/>
</dbReference>
<accession>A0A7W3JAJ4</accession>
<dbReference type="InterPro" id="IPR015797">
    <property type="entry name" value="NUDIX_hydrolase-like_dom_sf"/>
</dbReference>
<protein>
    <submittedName>
        <fullName evidence="6">ADP-ribose pyrophosphatase YjhB (NUDIX family)</fullName>
    </submittedName>
</protein>
<dbReference type="PROSITE" id="PS51462">
    <property type="entry name" value="NUDIX"/>
    <property type="match status" value="1"/>
</dbReference>
<evidence type="ECO:0000256" key="4">
    <source>
        <dbReference type="SAM" id="MobiDB-lite"/>
    </source>
</evidence>
<dbReference type="PANTHER" id="PTHR43736">
    <property type="entry name" value="ADP-RIBOSE PYROPHOSPHATASE"/>
    <property type="match status" value="1"/>
</dbReference>
<dbReference type="Pfam" id="PF00293">
    <property type="entry name" value="NUDIX"/>
    <property type="match status" value="1"/>
</dbReference>
<dbReference type="SUPFAM" id="SSF55811">
    <property type="entry name" value="Nudix"/>
    <property type="match status" value="1"/>
</dbReference>
<dbReference type="Proteomes" id="UP000540568">
    <property type="component" value="Unassembled WGS sequence"/>
</dbReference>
<evidence type="ECO:0000256" key="2">
    <source>
        <dbReference type="ARBA" id="ARBA00022801"/>
    </source>
</evidence>
<dbReference type="PRINTS" id="PR00502">
    <property type="entry name" value="NUDIXFAMILY"/>
</dbReference>
<name>A0A7W3JAJ4_9MICO</name>
<evidence type="ECO:0000313" key="6">
    <source>
        <dbReference type="EMBL" id="MBA8809297.1"/>
    </source>
</evidence>